<name>A0A7V6CE65_9BACT</name>
<feature type="transmembrane region" description="Helical" evidence="1">
    <location>
        <begin position="56"/>
        <end position="75"/>
    </location>
</feature>
<dbReference type="EMBL" id="DRWR01000095">
    <property type="protein sequence ID" value="HHQ16261.1"/>
    <property type="molecule type" value="Genomic_DNA"/>
</dbReference>
<dbReference type="PANTHER" id="PTHR14969">
    <property type="entry name" value="SPHINGOSINE-1-PHOSPHATE PHOSPHOHYDROLASE"/>
    <property type="match status" value="1"/>
</dbReference>
<protein>
    <submittedName>
        <fullName evidence="3">Phosphatase PAP2 family protein</fullName>
    </submittedName>
</protein>
<dbReference type="Pfam" id="PF01569">
    <property type="entry name" value="PAP2"/>
    <property type="match status" value="1"/>
</dbReference>
<accession>A0A7V6CE65</accession>
<evidence type="ECO:0000313" key="3">
    <source>
        <dbReference type="EMBL" id="HHQ16261.1"/>
    </source>
</evidence>
<proteinExistence type="predicted"/>
<feature type="transmembrane region" description="Helical" evidence="1">
    <location>
        <begin position="162"/>
        <end position="180"/>
    </location>
</feature>
<sequence>MSQLDIQLFYLINHFRNSILDNILPIFSNPRFIDIFYILISFLLLIKYSFKKYLIIFLFAVLGFFVSDFSCGEILKPYFKKERPFVSIPKVYYYSKGNFEFLSQPKNKKNTLSFPSCHAGNSSFLSFFLSFFYPRLALILYPFFVLVGWSRIYLGVHFPFDVLGGWLFGLILAFIFYKFCKKVLCYIKSDAK</sequence>
<keyword evidence="1" id="KW-1133">Transmembrane helix</keyword>
<dbReference type="PANTHER" id="PTHR14969:SF13">
    <property type="entry name" value="AT30094P"/>
    <property type="match status" value="1"/>
</dbReference>
<dbReference type="InterPro" id="IPR036938">
    <property type="entry name" value="PAP2/HPO_sf"/>
</dbReference>
<feature type="domain" description="Phosphatidic acid phosphatase type 2/haloperoxidase" evidence="2">
    <location>
        <begin position="57"/>
        <end position="177"/>
    </location>
</feature>
<gene>
    <name evidence="3" type="ORF">ENM15_05545</name>
</gene>
<feature type="transmembrane region" description="Helical" evidence="1">
    <location>
        <begin position="32"/>
        <end position="50"/>
    </location>
</feature>
<dbReference type="SMART" id="SM00014">
    <property type="entry name" value="acidPPc"/>
    <property type="match status" value="1"/>
</dbReference>
<dbReference type="InterPro" id="IPR000326">
    <property type="entry name" value="PAP2/HPO"/>
</dbReference>
<dbReference type="AlphaFoldDB" id="A0A7V6CE65"/>
<keyword evidence="1" id="KW-0472">Membrane</keyword>
<reference evidence="3" key="1">
    <citation type="journal article" date="2020" name="mSystems">
        <title>Genome- and Community-Level Interaction Insights into Carbon Utilization and Element Cycling Functions of Hydrothermarchaeota in Hydrothermal Sediment.</title>
        <authorList>
            <person name="Zhou Z."/>
            <person name="Liu Y."/>
            <person name="Xu W."/>
            <person name="Pan J."/>
            <person name="Luo Z.H."/>
            <person name="Li M."/>
        </authorList>
    </citation>
    <scope>NUCLEOTIDE SEQUENCE [LARGE SCALE GENOMIC DNA]</scope>
    <source>
        <strain evidence="3">SpSt-106</strain>
    </source>
</reference>
<evidence type="ECO:0000259" key="2">
    <source>
        <dbReference type="SMART" id="SM00014"/>
    </source>
</evidence>
<dbReference type="SUPFAM" id="SSF48317">
    <property type="entry name" value="Acid phosphatase/Vanadium-dependent haloperoxidase"/>
    <property type="match status" value="1"/>
</dbReference>
<organism evidence="3">
    <name type="scientific">Thermodesulfobacterium geofontis</name>
    <dbReference type="NCBI Taxonomy" id="1295609"/>
    <lineage>
        <taxon>Bacteria</taxon>
        <taxon>Pseudomonadati</taxon>
        <taxon>Thermodesulfobacteriota</taxon>
        <taxon>Thermodesulfobacteria</taxon>
        <taxon>Thermodesulfobacteriales</taxon>
        <taxon>Thermodesulfobacteriaceae</taxon>
        <taxon>Thermodesulfobacterium</taxon>
    </lineage>
</organism>
<feature type="transmembrane region" description="Helical" evidence="1">
    <location>
        <begin position="136"/>
        <end position="156"/>
    </location>
</feature>
<comment type="caution">
    <text evidence="3">The sequence shown here is derived from an EMBL/GenBank/DDBJ whole genome shotgun (WGS) entry which is preliminary data.</text>
</comment>
<dbReference type="Gene3D" id="1.20.144.10">
    <property type="entry name" value="Phosphatidic acid phosphatase type 2/haloperoxidase"/>
    <property type="match status" value="1"/>
</dbReference>
<evidence type="ECO:0000256" key="1">
    <source>
        <dbReference type="SAM" id="Phobius"/>
    </source>
</evidence>
<keyword evidence="1" id="KW-0812">Transmembrane</keyword>